<gene>
    <name evidence="1" type="ORF">ACFSAU_07935</name>
</gene>
<name>A0ABD6BS28_9EURY</name>
<comment type="caution">
    <text evidence="1">The sequence shown here is derived from an EMBL/GenBank/DDBJ whole genome shotgun (WGS) entry which is preliminary data.</text>
</comment>
<proteinExistence type="predicted"/>
<evidence type="ECO:0000313" key="2">
    <source>
        <dbReference type="Proteomes" id="UP001597139"/>
    </source>
</evidence>
<protein>
    <submittedName>
        <fullName evidence="1">Uncharacterized protein</fullName>
    </submittedName>
</protein>
<sequence length="136" mass="14876">MSVSSRDVAGGYAHASDHHSVTLDEETFRALLTDCYDRLASVAADGETITEEVLAETLGFDDPGRLTPLLDAIAFIEAKAGRPPLTVLVVKRRTGKPGVEFFDTVERLGLDDGYRARTDDELLAMMATNVYAAWQR</sequence>
<dbReference type="Proteomes" id="UP001597139">
    <property type="component" value="Unassembled WGS sequence"/>
</dbReference>
<dbReference type="AlphaFoldDB" id="A0ABD6BS28"/>
<organism evidence="1 2">
    <name type="scientific">Halolamina litorea</name>
    <dbReference type="NCBI Taxonomy" id="1515593"/>
    <lineage>
        <taxon>Archaea</taxon>
        <taxon>Methanobacteriati</taxon>
        <taxon>Methanobacteriota</taxon>
        <taxon>Stenosarchaea group</taxon>
        <taxon>Halobacteria</taxon>
        <taxon>Halobacteriales</taxon>
        <taxon>Haloferacaceae</taxon>
    </lineage>
</organism>
<evidence type="ECO:0000313" key="1">
    <source>
        <dbReference type="EMBL" id="MFD1567420.1"/>
    </source>
</evidence>
<dbReference type="EMBL" id="JBHUCZ010000003">
    <property type="protein sequence ID" value="MFD1567420.1"/>
    <property type="molecule type" value="Genomic_DNA"/>
</dbReference>
<dbReference type="RefSeq" id="WP_267646389.1">
    <property type="nucleotide sequence ID" value="NZ_JANHGR010000001.1"/>
</dbReference>
<reference evidence="1 2" key="1">
    <citation type="journal article" date="2019" name="Int. J. Syst. Evol. Microbiol.">
        <title>The Global Catalogue of Microorganisms (GCM) 10K type strain sequencing project: providing services to taxonomists for standard genome sequencing and annotation.</title>
        <authorList>
            <consortium name="The Broad Institute Genomics Platform"/>
            <consortium name="The Broad Institute Genome Sequencing Center for Infectious Disease"/>
            <person name="Wu L."/>
            <person name="Ma J."/>
        </authorList>
    </citation>
    <scope>NUCLEOTIDE SEQUENCE [LARGE SCALE GENOMIC DNA]</scope>
    <source>
        <strain evidence="1 2">CGMCC 1.12859</strain>
    </source>
</reference>
<keyword evidence="2" id="KW-1185">Reference proteome</keyword>
<accession>A0ABD6BS28</accession>